<dbReference type="GO" id="GO:0022857">
    <property type="term" value="F:transmembrane transporter activity"/>
    <property type="evidence" value="ECO:0007669"/>
    <property type="project" value="InterPro"/>
</dbReference>
<evidence type="ECO:0000256" key="5">
    <source>
        <dbReference type="ARBA" id="ARBA00022989"/>
    </source>
</evidence>
<comment type="similarity">
    <text evidence="2">Belongs to the purine-cytosine permease (2.A.39) family.</text>
</comment>
<keyword evidence="7" id="KW-0539">Nucleus</keyword>
<feature type="transmembrane region" description="Helical" evidence="8">
    <location>
        <begin position="175"/>
        <end position="194"/>
    </location>
</feature>
<comment type="subcellular location">
    <subcellularLocation>
        <location evidence="1">Membrane</location>
        <topology evidence="1">Multi-pass membrane protein</topology>
    </subcellularLocation>
</comment>
<name>A0A1S9RQ76_PENBI</name>
<feature type="domain" description="Xylanolytic transcriptional activator regulatory" evidence="9">
    <location>
        <begin position="672"/>
        <end position="746"/>
    </location>
</feature>
<evidence type="ECO:0000256" key="6">
    <source>
        <dbReference type="ARBA" id="ARBA00023136"/>
    </source>
</evidence>
<evidence type="ECO:0000313" key="11">
    <source>
        <dbReference type="Proteomes" id="UP000190744"/>
    </source>
</evidence>
<dbReference type="SMART" id="SM00906">
    <property type="entry name" value="Fungal_trans"/>
    <property type="match status" value="1"/>
</dbReference>
<protein>
    <recommendedName>
        <fullName evidence="9">Xylanolytic transcriptional activator regulatory domain-containing protein</fullName>
    </recommendedName>
</protein>
<feature type="transmembrane region" description="Helical" evidence="8">
    <location>
        <begin position="329"/>
        <end position="346"/>
    </location>
</feature>
<dbReference type="AlphaFoldDB" id="A0A1S9RQ76"/>
<gene>
    <name evidence="10" type="ORF">PEBR_16098</name>
</gene>
<feature type="transmembrane region" description="Helical" evidence="8">
    <location>
        <begin position="65"/>
        <end position="87"/>
    </location>
</feature>
<dbReference type="Proteomes" id="UP000190744">
    <property type="component" value="Unassembled WGS sequence"/>
</dbReference>
<evidence type="ECO:0000256" key="7">
    <source>
        <dbReference type="ARBA" id="ARBA00023242"/>
    </source>
</evidence>
<feature type="transmembrane region" description="Helical" evidence="8">
    <location>
        <begin position="99"/>
        <end position="121"/>
    </location>
</feature>
<feature type="transmembrane region" description="Helical" evidence="8">
    <location>
        <begin position="142"/>
        <end position="163"/>
    </location>
</feature>
<dbReference type="EMBL" id="LJBN01000123">
    <property type="protein sequence ID" value="OOQ87684.1"/>
    <property type="molecule type" value="Genomic_DNA"/>
</dbReference>
<dbReference type="GO" id="GO:0006351">
    <property type="term" value="P:DNA-templated transcription"/>
    <property type="evidence" value="ECO:0007669"/>
    <property type="project" value="InterPro"/>
</dbReference>
<feature type="transmembrane region" description="Helical" evidence="8">
    <location>
        <begin position="206"/>
        <end position="225"/>
    </location>
</feature>
<evidence type="ECO:0000256" key="1">
    <source>
        <dbReference type="ARBA" id="ARBA00004141"/>
    </source>
</evidence>
<dbReference type="InterPro" id="IPR026030">
    <property type="entry name" value="Pur-cyt_permease_Fcy2/21/22"/>
</dbReference>
<comment type="caution">
    <text evidence="10">The sequence shown here is derived from an EMBL/GenBank/DDBJ whole genome shotgun (WGS) entry which is preliminary data.</text>
</comment>
<accession>A0A1S9RQ76</accession>
<organism evidence="10 11">
    <name type="scientific">Penicillium brasilianum</name>
    <dbReference type="NCBI Taxonomy" id="104259"/>
    <lineage>
        <taxon>Eukaryota</taxon>
        <taxon>Fungi</taxon>
        <taxon>Dikarya</taxon>
        <taxon>Ascomycota</taxon>
        <taxon>Pezizomycotina</taxon>
        <taxon>Eurotiomycetes</taxon>
        <taxon>Eurotiomycetidae</taxon>
        <taxon>Eurotiales</taxon>
        <taxon>Aspergillaceae</taxon>
        <taxon>Penicillium</taxon>
    </lineage>
</organism>
<feature type="transmembrane region" description="Helical" evidence="8">
    <location>
        <begin position="237"/>
        <end position="261"/>
    </location>
</feature>
<keyword evidence="6 8" id="KW-0472">Membrane</keyword>
<dbReference type="PANTHER" id="PTHR31806">
    <property type="entry name" value="PURINE-CYTOSINE PERMEASE FCY2-RELATED"/>
    <property type="match status" value="1"/>
</dbReference>
<evidence type="ECO:0000256" key="4">
    <source>
        <dbReference type="ARBA" id="ARBA00022692"/>
    </source>
</evidence>
<dbReference type="Pfam" id="PF04082">
    <property type="entry name" value="Fungal_trans"/>
    <property type="match status" value="1"/>
</dbReference>
<reference evidence="11" key="1">
    <citation type="submission" date="2015-09" db="EMBL/GenBank/DDBJ databases">
        <authorList>
            <person name="Fill T.P."/>
            <person name="Baretta J.F."/>
            <person name="de Almeida L.G."/>
            <person name="Rocha M."/>
            <person name="de Souza D.H."/>
            <person name="Malavazi I."/>
            <person name="Cerdeira L.T."/>
            <person name="Hong H."/>
            <person name="Samborskyy M."/>
            <person name="de Vasconcelos A.T."/>
            <person name="Leadlay P."/>
            <person name="Rodrigues-Filho E."/>
        </authorList>
    </citation>
    <scope>NUCLEOTIDE SEQUENCE [LARGE SCALE GENOMIC DNA]</scope>
    <source>
        <strain evidence="11">LaBioMMi 136</strain>
    </source>
</reference>
<evidence type="ECO:0000256" key="2">
    <source>
        <dbReference type="ARBA" id="ARBA00008974"/>
    </source>
</evidence>
<dbReference type="InterPro" id="IPR007219">
    <property type="entry name" value="XnlR_reg_dom"/>
</dbReference>
<evidence type="ECO:0000313" key="10">
    <source>
        <dbReference type="EMBL" id="OOQ87684.1"/>
    </source>
</evidence>
<dbReference type="PANTHER" id="PTHR31806:SF5">
    <property type="entry name" value="PURINE-CYTOSINE PERMEASE FCY21"/>
    <property type="match status" value="1"/>
</dbReference>
<feature type="transmembrane region" description="Helical" evidence="8">
    <location>
        <begin position="366"/>
        <end position="385"/>
    </location>
</feature>
<dbReference type="Pfam" id="PF02133">
    <property type="entry name" value="Transp_cyt_pur"/>
    <property type="match status" value="1"/>
</dbReference>
<dbReference type="GO" id="GO:0008270">
    <property type="term" value="F:zinc ion binding"/>
    <property type="evidence" value="ECO:0007669"/>
    <property type="project" value="InterPro"/>
</dbReference>
<evidence type="ECO:0000259" key="9">
    <source>
        <dbReference type="SMART" id="SM00906"/>
    </source>
</evidence>
<dbReference type="GO" id="GO:0003677">
    <property type="term" value="F:DNA binding"/>
    <property type="evidence" value="ECO:0007669"/>
    <property type="project" value="InterPro"/>
</dbReference>
<evidence type="ECO:0000256" key="3">
    <source>
        <dbReference type="ARBA" id="ARBA00022448"/>
    </source>
</evidence>
<keyword evidence="3" id="KW-0813">Transport</keyword>
<evidence type="ECO:0000256" key="8">
    <source>
        <dbReference type="SAM" id="Phobius"/>
    </source>
</evidence>
<dbReference type="Gene3D" id="1.10.4160.10">
    <property type="entry name" value="Hydantoin permease"/>
    <property type="match status" value="1"/>
</dbReference>
<keyword evidence="5 8" id="KW-1133">Transmembrane helix</keyword>
<dbReference type="InterPro" id="IPR001248">
    <property type="entry name" value="Pur-cyt_permease"/>
</dbReference>
<keyword evidence="4 8" id="KW-0812">Transmembrane</keyword>
<dbReference type="GO" id="GO:0005886">
    <property type="term" value="C:plasma membrane"/>
    <property type="evidence" value="ECO:0007669"/>
    <property type="project" value="TreeGrafter"/>
</dbReference>
<sequence>MASIRSNEKVIEGDDIESQMPEDGIVENFIAPNSLRAILRRLAMAGVEMRGLDPIPVEKRNHTKYYNIFTLFGGSFLSLLPMSIGITPTLAFGLSFKDAAAMIVTMQFVFVLPTLYILTLAPQLGMRQSVQFRYAFGKYPNILISLIVILEVLIFGILATVAGAECLAAVRPGTLPIEGAIGIILAVAFCIGFIGYKALHFICQYIWIPNGVSILILVGCAGSQLSTHTPATSFGAAPYLSTISICAANMATWGTIVGDYACYMPPQAPRLRLALYCLAGLYVPFSLMMVLGAALGSAIPSIPSWTSAYASGGLGGVLGEILISRLGGFGRFILIVLGMSIVTTSARDMYSMSLFTVSVIPWLGRVPRVFILCGAAAVMVGVAIAASRSFLSTLSALVSIAGYMTGPTVCVFLIEWLYFRKADPSKLDAAIWNDAAALPSGIPAIISSLVPWALIVTSMYTSWYVGPIAVRVGDLAYELVQHDGVAMPGRVVYMGDSANFKYVLHEVGDPFQTSQQHRFWGDNLQRSMLERLGQTTQSTIQKIREDDQKHLQTTGVFQTPSKDISEAFIDSFWKYSYPVFPLFDWAPFYADYNAGSISPLLLNAVFMVAVFHCPESVLHDAGFSSRYLASLTFYRRAKALYDSSSESDGVTIIQATILMSNWWGGPMEQKDTWYWLGIAASLAQSLGMHRSKSYVILPESSRAVWRRIWWVLYTKINDIHHAAVYGRPPHIHPKFCNIKALSEDDFAGCSSVNSVSSEYGVSQESKSYLIHLVDLIAKVGDCLVTKLASTDGNEIADRTSYNRLLQWERTLSDRFRATPAQISLERGFWPALIQVLYCEYQIVFYRLLSTNPVTVGLESPIFQAAGKITRLLEDLLISGTLYNAPFIILPAIFASSLVCIMNIRKGSPNIRVVSEHRAHLAMQILHRFQNTWPIAIWTRHLLDCLLKIPSADQAQVGSTSEEHERHVVSAFPDSGQPNQEPYWQDNARLPLHISDMGVMTGFSPPPSTSDGNVFHYEGSGDNQTSGFPIIFPFTNLFEDVGFSPDAYTGSML</sequence>
<proteinExistence type="inferred from homology"/>
<feature type="transmembrane region" description="Helical" evidence="8">
    <location>
        <begin position="397"/>
        <end position="419"/>
    </location>
</feature>
<dbReference type="CDD" id="cd12148">
    <property type="entry name" value="fungal_TF_MHR"/>
    <property type="match status" value="1"/>
</dbReference>
<feature type="transmembrane region" description="Helical" evidence="8">
    <location>
        <begin position="273"/>
        <end position="296"/>
    </location>
</feature>